<protein>
    <submittedName>
        <fullName evidence="1">Uncharacterized protein</fullName>
    </submittedName>
</protein>
<dbReference type="PROSITE" id="PS51257">
    <property type="entry name" value="PROKAR_LIPOPROTEIN"/>
    <property type="match status" value="1"/>
</dbReference>
<organism evidence="1 2">
    <name type="scientific">Agrobacterium tumefaciens str. Kerr 14</name>
    <dbReference type="NCBI Taxonomy" id="1183424"/>
    <lineage>
        <taxon>Bacteria</taxon>
        <taxon>Pseudomonadati</taxon>
        <taxon>Pseudomonadota</taxon>
        <taxon>Alphaproteobacteria</taxon>
        <taxon>Hyphomicrobiales</taxon>
        <taxon>Rhizobiaceae</taxon>
        <taxon>Rhizobium/Agrobacterium group</taxon>
        <taxon>Agrobacterium</taxon>
        <taxon>Agrobacterium tumefaciens complex</taxon>
    </lineage>
</organism>
<proteinExistence type="predicted"/>
<dbReference type="AlphaFoldDB" id="A0A1S7RZP5"/>
<evidence type="ECO:0000313" key="2">
    <source>
        <dbReference type="Proteomes" id="UP000191897"/>
    </source>
</evidence>
<evidence type="ECO:0000313" key="1">
    <source>
        <dbReference type="EMBL" id="CUX59944.1"/>
    </source>
</evidence>
<dbReference type="Proteomes" id="UP000191897">
    <property type="component" value="Unassembled WGS sequence"/>
</dbReference>
<gene>
    <name evidence="1" type="ORF">AGR4C_Lc50380</name>
</gene>
<dbReference type="EMBL" id="FBWC01000027">
    <property type="protein sequence ID" value="CUX59944.1"/>
    <property type="molecule type" value="Genomic_DNA"/>
</dbReference>
<sequence length="552" mass="60314">MRTWAFPLDFGCGLGSPLIGSSAAPVGQSCWRMRSDARVSSSGGRLDGQTFEIGRWIFRIEHLAIEEGFLTARSGSGKIRNAEILGRRAPDILAVYLLHQRFHVRIRREFAPADVFRDEPAVMAAEGIGRMVLPELHLQTGIFERATVAVIDIALEASKNVLRRHVEPLALAEDGGHFLLVRHLIAPLLRLHHGHQQRLGGVGVLFHPIGAHAERLFRMALPELSGGTGSKADALIDELFIPRLAHTEDVHIADLHVGNHLRRRNDDGGDVLVRIDAASGEPVADPEIMGAAGEGHRGLNFLAFGLLLLESSLQFGSIELNAGFGIFLGDGNTLAVEVEAGEDGHRHRHIILGHLAGVHEIGHRRQNMRAINAVGCATKHEIVARRAPGGLLQNLDIRHAMLGEQPLFRRDDERGGIGQRDKADFRTFYFRLGGGCESTRWKGHAHSADKGCGGGRLQYRAAADSAGEYLFHSHVPLIGPPLRVTFSLAKKPENKKRRSVFAPAEREVFRAAKPCDVCVFESAYAAPCLPRSPLTGAQDEKQEACQFIETGS</sequence>
<name>A0A1S7RZP5_AGRTU</name>
<reference evidence="1 2" key="1">
    <citation type="submission" date="2016-01" db="EMBL/GenBank/DDBJ databases">
        <authorList>
            <person name="Oliw E.H."/>
        </authorList>
    </citation>
    <scope>NUCLEOTIDE SEQUENCE [LARGE SCALE GENOMIC DNA]</scope>
    <source>
        <strain evidence="1 2">Kerr 14</strain>
    </source>
</reference>
<accession>A0A1S7RZP5</accession>